<evidence type="ECO:0000256" key="8">
    <source>
        <dbReference type="PIRSR" id="PIRSR602326-1"/>
    </source>
</evidence>
<feature type="signal peptide" evidence="10">
    <location>
        <begin position="1"/>
        <end position="19"/>
    </location>
</feature>
<feature type="chain" id="PRO_5044228768" evidence="10">
    <location>
        <begin position="20"/>
        <end position="251"/>
    </location>
</feature>
<sequence length="251" mass="28679">MKKVVFTLLVALLPVLASAAKGPEWLDRINTDQADTRSLQRGAQVYFNNCMGCHGLEYARYNRVAKDLEIPEDIFQEYLMSTDQRIGDLMTIAMSRQDGTRFFGVAPPDLTLIARVRGTDWLYTYLRGFYADETRPYGVNNVVYPDVGMPHAMVDAQGLCAEPPKPVAGVRIDPLTGDRISEGGCERYLTEGQLSKVEFDQSMFDLVNFLEYMGEPIKLERQRLGWFVMAFLTVFLAFSWLLYRELWKDVK</sequence>
<dbReference type="AlphaFoldDB" id="A0AB38YDG8"/>
<evidence type="ECO:0000259" key="11">
    <source>
        <dbReference type="PROSITE" id="PS51007"/>
    </source>
</evidence>
<comment type="subcellular location">
    <subcellularLocation>
        <location evidence="1">Membrane</location>
    </subcellularLocation>
</comment>
<dbReference type="Gene3D" id="1.10.760.10">
    <property type="entry name" value="Cytochrome c-like domain"/>
    <property type="match status" value="1"/>
</dbReference>
<dbReference type="GO" id="GO:0016020">
    <property type="term" value="C:membrane"/>
    <property type="evidence" value="ECO:0007669"/>
    <property type="project" value="UniProtKB-SubCell"/>
</dbReference>
<keyword evidence="7 9" id="KW-0472">Membrane</keyword>
<dbReference type="GO" id="GO:0020037">
    <property type="term" value="F:heme binding"/>
    <property type="evidence" value="ECO:0007669"/>
    <property type="project" value="InterPro"/>
</dbReference>
<evidence type="ECO:0000256" key="9">
    <source>
        <dbReference type="SAM" id="Phobius"/>
    </source>
</evidence>
<evidence type="ECO:0000313" key="12">
    <source>
        <dbReference type="EMBL" id="WLD57386.1"/>
    </source>
</evidence>
<dbReference type="SUPFAM" id="SSF46626">
    <property type="entry name" value="Cytochrome c"/>
    <property type="match status" value="1"/>
</dbReference>
<accession>A0AB38YDG8</accession>
<evidence type="ECO:0000256" key="2">
    <source>
        <dbReference type="ARBA" id="ARBA00022617"/>
    </source>
</evidence>
<reference evidence="12" key="1">
    <citation type="submission" date="2022-07" db="EMBL/GenBank/DDBJ databases">
        <title>Complete genome sequence of Salinispirillum sp. LH10-3-1 capable of multiple carbohydrate inversion isolated from a soda lake.</title>
        <authorList>
            <person name="Liu J."/>
            <person name="Zhai Y."/>
            <person name="Zhang H."/>
            <person name="Yang H."/>
            <person name="Qu J."/>
            <person name="Li J."/>
        </authorList>
    </citation>
    <scope>NUCLEOTIDE SEQUENCE</scope>
    <source>
        <strain evidence="12">LH 10-3-1</strain>
    </source>
</reference>
<protein>
    <submittedName>
        <fullName evidence="12">Cytochrome c1</fullName>
    </submittedName>
</protein>
<evidence type="ECO:0000256" key="5">
    <source>
        <dbReference type="ARBA" id="ARBA00022989"/>
    </source>
</evidence>
<evidence type="ECO:0000256" key="1">
    <source>
        <dbReference type="ARBA" id="ARBA00004370"/>
    </source>
</evidence>
<feature type="domain" description="Cytochrome c" evidence="11">
    <location>
        <begin position="37"/>
        <end position="214"/>
    </location>
</feature>
<feature type="transmembrane region" description="Helical" evidence="9">
    <location>
        <begin position="224"/>
        <end position="243"/>
    </location>
</feature>
<keyword evidence="2 8" id="KW-0349">Heme</keyword>
<dbReference type="EMBL" id="CP101717">
    <property type="protein sequence ID" value="WLD57386.1"/>
    <property type="molecule type" value="Genomic_DNA"/>
</dbReference>
<feature type="binding site" description="covalent" evidence="8">
    <location>
        <position position="54"/>
    </location>
    <ligand>
        <name>heme c</name>
        <dbReference type="ChEBI" id="CHEBI:61717"/>
    </ligand>
</feature>
<keyword evidence="3 9" id="KW-0812">Transmembrane</keyword>
<keyword evidence="4 8" id="KW-0479">Metal-binding</keyword>
<feature type="binding site" description="covalent" evidence="8">
    <location>
        <position position="50"/>
    </location>
    <ligand>
        <name>heme c</name>
        <dbReference type="ChEBI" id="CHEBI:61717"/>
    </ligand>
</feature>
<evidence type="ECO:0000256" key="10">
    <source>
        <dbReference type="SAM" id="SignalP"/>
    </source>
</evidence>
<evidence type="ECO:0000256" key="4">
    <source>
        <dbReference type="ARBA" id="ARBA00022723"/>
    </source>
</evidence>
<dbReference type="GO" id="GO:0046872">
    <property type="term" value="F:metal ion binding"/>
    <property type="evidence" value="ECO:0007669"/>
    <property type="project" value="UniProtKB-KW"/>
</dbReference>
<keyword evidence="6 8" id="KW-0408">Iron</keyword>
<proteinExistence type="predicted"/>
<gene>
    <name evidence="12" type="ORF">NFC81_11770</name>
</gene>
<evidence type="ECO:0000256" key="3">
    <source>
        <dbReference type="ARBA" id="ARBA00022692"/>
    </source>
</evidence>
<feature type="binding site" description="covalent" evidence="8">
    <location>
        <position position="53"/>
    </location>
    <ligand>
        <name>heme c</name>
        <dbReference type="ChEBI" id="CHEBI:61717"/>
    </ligand>
</feature>
<keyword evidence="10" id="KW-0732">Signal</keyword>
<comment type="cofactor">
    <cofactor evidence="8">
        <name>heme c</name>
        <dbReference type="ChEBI" id="CHEBI:61717"/>
    </cofactor>
    <text evidence="8">Binds 1 heme c group covalently per subunit.</text>
</comment>
<dbReference type="Pfam" id="PF02167">
    <property type="entry name" value="Cytochrom_C1"/>
    <property type="match status" value="1"/>
</dbReference>
<keyword evidence="5 9" id="KW-1133">Transmembrane helix</keyword>
<dbReference type="InterPro" id="IPR036909">
    <property type="entry name" value="Cyt_c-like_dom_sf"/>
</dbReference>
<evidence type="ECO:0000256" key="7">
    <source>
        <dbReference type="ARBA" id="ARBA00023136"/>
    </source>
</evidence>
<dbReference type="PANTHER" id="PTHR10266">
    <property type="entry name" value="CYTOCHROME C1"/>
    <property type="match status" value="1"/>
</dbReference>
<dbReference type="RefSeq" id="WP_304994672.1">
    <property type="nucleotide sequence ID" value="NZ_CP101717.1"/>
</dbReference>
<organism evidence="12">
    <name type="scientific">Salinispirillum sp. LH 10-3-1</name>
    <dbReference type="NCBI Taxonomy" id="2952525"/>
    <lineage>
        <taxon>Bacteria</taxon>
        <taxon>Pseudomonadati</taxon>
        <taxon>Pseudomonadota</taxon>
        <taxon>Gammaproteobacteria</taxon>
        <taxon>Oceanospirillales</taxon>
        <taxon>Saccharospirillaceae</taxon>
        <taxon>Salinispirillum</taxon>
    </lineage>
</organism>
<dbReference type="PANTHER" id="PTHR10266:SF3">
    <property type="entry name" value="CYTOCHROME C1, HEME PROTEIN, MITOCHONDRIAL"/>
    <property type="match status" value="1"/>
</dbReference>
<name>A0AB38YDG8_9GAMM</name>
<evidence type="ECO:0000256" key="6">
    <source>
        <dbReference type="ARBA" id="ARBA00023004"/>
    </source>
</evidence>
<dbReference type="PROSITE" id="PS51007">
    <property type="entry name" value="CYTC"/>
    <property type="match status" value="1"/>
</dbReference>
<dbReference type="InterPro" id="IPR002326">
    <property type="entry name" value="Cyt_c1"/>
</dbReference>
<dbReference type="InterPro" id="IPR009056">
    <property type="entry name" value="Cyt_c-like_dom"/>
</dbReference>
<dbReference type="GO" id="GO:0009055">
    <property type="term" value="F:electron transfer activity"/>
    <property type="evidence" value="ECO:0007669"/>
    <property type="project" value="InterPro"/>
</dbReference>